<organism evidence="2 3">
    <name type="scientific">Streblomastix strix</name>
    <dbReference type="NCBI Taxonomy" id="222440"/>
    <lineage>
        <taxon>Eukaryota</taxon>
        <taxon>Metamonada</taxon>
        <taxon>Preaxostyla</taxon>
        <taxon>Oxymonadida</taxon>
        <taxon>Streblomastigidae</taxon>
        <taxon>Streblomastix</taxon>
    </lineage>
</organism>
<evidence type="ECO:0000313" key="3">
    <source>
        <dbReference type="Proteomes" id="UP000324800"/>
    </source>
</evidence>
<dbReference type="AlphaFoldDB" id="A0A5J4VXP3"/>
<dbReference type="EMBL" id="SNRW01004391">
    <property type="protein sequence ID" value="KAA6387407.1"/>
    <property type="molecule type" value="Genomic_DNA"/>
</dbReference>
<evidence type="ECO:0000256" key="1">
    <source>
        <dbReference type="SAM" id="MobiDB-lite"/>
    </source>
</evidence>
<reference evidence="2 3" key="1">
    <citation type="submission" date="2019-03" db="EMBL/GenBank/DDBJ databases">
        <title>Single cell metagenomics reveals metabolic interactions within the superorganism composed of flagellate Streblomastix strix and complex community of Bacteroidetes bacteria on its surface.</title>
        <authorList>
            <person name="Treitli S.C."/>
            <person name="Kolisko M."/>
            <person name="Husnik F."/>
            <person name="Keeling P."/>
            <person name="Hampl V."/>
        </authorList>
    </citation>
    <scope>NUCLEOTIDE SEQUENCE [LARGE SCALE GENOMIC DNA]</scope>
    <source>
        <strain evidence="2">ST1C</strain>
    </source>
</reference>
<proteinExistence type="predicted"/>
<sequence length="342" mass="38882">MNQFKKTELGKDKQVFREQICRIVVWLQITTNKRIDQFVADGTEDNLDNDQSEIAIAHISNENEGLGKNDCGTQQKVVVNGEANLKNSITKISANVSFCNINGLDEFGGNGCGLLAACGREYYSGSEMDTDMKQKIEKDLTQKYPITNDDSIVSTTPPEMRRVPWHAGRETLTNNRTMSFPRESNRNASIQSNIIRGITGTNNRRDSERTSQMVEPNLFGSQTFGRMEKDIRCKSSERRNTTTTFPNEWSRVCTISSRIQHQNSQTRSQISLSPLDHICSIWSMSGYRSGTSLLPIQGNAIWMQTFPIFFTKALTILLTEIRKRTDFRIINYIDNFLPINHD</sequence>
<gene>
    <name evidence="2" type="ORF">EZS28_017066</name>
</gene>
<protein>
    <submittedName>
        <fullName evidence="2">Uncharacterized protein</fullName>
    </submittedName>
</protein>
<dbReference type="Proteomes" id="UP000324800">
    <property type="component" value="Unassembled WGS sequence"/>
</dbReference>
<name>A0A5J4VXP3_9EUKA</name>
<evidence type="ECO:0000313" key="2">
    <source>
        <dbReference type="EMBL" id="KAA6387407.1"/>
    </source>
</evidence>
<comment type="caution">
    <text evidence="2">The sequence shown here is derived from an EMBL/GenBank/DDBJ whole genome shotgun (WGS) entry which is preliminary data.</text>
</comment>
<accession>A0A5J4VXP3</accession>
<feature type="region of interest" description="Disordered" evidence="1">
    <location>
        <begin position="167"/>
        <end position="193"/>
    </location>
</feature>